<accession>A0A1F6VFK7</accession>
<dbReference type="Gene3D" id="3.40.50.10860">
    <property type="entry name" value="Leucine Dehydrogenase, chain A, domain 1"/>
    <property type="match status" value="1"/>
</dbReference>
<feature type="domain" description="Glutamate/phenylalanine/leucine/valine/L-tryptophan dehydrogenase C-terminal" evidence="8">
    <location>
        <begin position="183"/>
        <end position="416"/>
    </location>
</feature>
<organism evidence="9 10">
    <name type="scientific">Candidatus Nomurabacteria bacterium RIFCSPHIGHO2_01_FULL_42_15</name>
    <dbReference type="NCBI Taxonomy" id="1801742"/>
    <lineage>
        <taxon>Bacteria</taxon>
        <taxon>Candidatus Nomuraibacteriota</taxon>
    </lineage>
</organism>
<dbReference type="EMBL" id="MFTS01000003">
    <property type="protein sequence ID" value="OGI68427.1"/>
    <property type="molecule type" value="Genomic_DNA"/>
</dbReference>
<evidence type="ECO:0000256" key="1">
    <source>
        <dbReference type="ARBA" id="ARBA00006382"/>
    </source>
</evidence>
<gene>
    <name evidence="9" type="ORF">A2738_00900</name>
</gene>
<dbReference type="InterPro" id="IPR033922">
    <property type="entry name" value="NAD_bind_Glu_DH"/>
</dbReference>
<evidence type="ECO:0000256" key="7">
    <source>
        <dbReference type="RuleBase" id="RU004417"/>
    </source>
</evidence>
<dbReference type="InterPro" id="IPR046346">
    <property type="entry name" value="Aminoacid_DH-like_N_sf"/>
</dbReference>
<protein>
    <recommendedName>
        <fullName evidence="3">Glutamate dehydrogenase</fullName>
    </recommendedName>
</protein>
<sequence>MHPPHNPFENAMAQLDLAAKLRNFDDSFIDSLREPNRDIRVSIKVKMDNGGTEIFEGYRVEYNNSLGPYKGGIRYHPKTEINEVKALAFWMTLKCAVVGIPMGGGKGGITVEPKNLSKSELERLSRGWVESLSDVLGPYKDIPAPDINTTPEIMAWMADEFAKISGDKTLATFTGKPMAKGGSEGRNEATGLGGFYVLETLRKEIGLPEKCEVAIQGFGNVGSNAAKIFIDHGHKVTAVSDSQSGIYNPNGLDIKKVLEFKKNTGTLLNFSKENPECKNITNEELLELPCDILIPAAFENVITGSNADKIQARAILELANGPVTPEADEILFKKNIPVIPDILANAGGVTVSYFEWEQNLKGEHWTPEQIFEKLRPIMETASSEIFNKAKDVNTSLRMGAFIVALERIQRKKLSSI</sequence>
<reference evidence="9 10" key="1">
    <citation type="journal article" date="2016" name="Nat. Commun.">
        <title>Thousands of microbial genomes shed light on interconnected biogeochemical processes in an aquifer system.</title>
        <authorList>
            <person name="Anantharaman K."/>
            <person name="Brown C.T."/>
            <person name="Hug L.A."/>
            <person name="Sharon I."/>
            <person name="Castelle C.J."/>
            <person name="Probst A.J."/>
            <person name="Thomas B.C."/>
            <person name="Singh A."/>
            <person name="Wilkins M.J."/>
            <person name="Karaoz U."/>
            <person name="Brodie E.L."/>
            <person name="Williams K.H."/>
            <person name="Hubbard S.S."/>
            <person name="Banfield J.F."/>
        </authorList>
    </citation>
    <scope>NUCLEOTIDE SEQUENCE [LARGE SCALE GENOMIC DNA]</scope>
</reference>
<dbReference type="PIRSF" id="PIRSF000185">
    <property type="entry name" value="Glu_DH"/>
    <property type="match status" value="1"/>
</dbReference>
<dbReference type="PRINTS" id="PR00082">
    <property type="entry name" value="GLFDHDRGNASE"/>
</dbReference>
<feature type="binding site" evidence="5">
    <location>
        <position position="94"/>
    </location>
    <ligand>
        <name>substrate</name>
    </ligand>
</feature>
<feature type="binding site" evidence="5">
    <location>
        <position position="190"/>
    </location>
    <ligand>
        <name>NAD(+)</name>
        <dbReference type="ChEBI" id="CHEBI:57540"/>
    </ligand>
</feature>
<dbReference type="SUPFAM" id="SSF53223">
    <property type="entry name" value="Aminoacid dehydrogenase-like, N-terminal domain"/>
    <property type="match status" value="1"/>
</dbReference>
<evidence type="ECO:0000313" key="9">
    <source>
        <dbReference type="EMBL" id="OGI68427.1"/>
    </source>
</evidence>
<feature type="binding site" evidence="5">
    <location>
        <position position="220"/>
    </location>
    <ligand>
        <name>NAD(+)</name>
        <dbReference type="ChEBI" id="CHEBI:57540"/>
    </ligand>
</feature>
<keyword evidence="5" id="KW-0547">Nucleotide-binding</keyword>
<dbReference type="GO" id="GO:0006538">
    <property type="term" value="P:L-glutamate catabolic process"/>
    <property type="evidence" value="ECO:0007669"/>
    <property type="project" value="TreeGrafter"/>
</dbReference>
<feature type="binding site" evidence="5">
    <location>
        <position position="352"/>
    </location>
    <ligand>
        <name>substrate</name>
    </ligand>
</feature>
<evidence type="ECO:0000256" key="5">
    <source>
        <dbReference type="PIRSR" id="PIRSR000185-2"/>
    </source>
</evidence>
<evidence type="ECO:0000256" key="6">
    <source>
        <dbReference type="PIRSR" id="PIRSR000185-3"/>
    </source>
</evidence>
<dbReference type="InterPro" id="IPR006096">
    <property type="entry name" value="Glu/Leu/Phe/Val/Trp_DH_C"/>
</dbReference>
<dbReference type="AlphaFoldDB" id="A0A1F6VFK7"/>
<evidence type="ECO:0000256" key="2">
    <source>
        <dbReference type="ARBA" id="ARBA00023002"/>
    </source>
</evidence>
<dbReference type="PANTHER" id="PTHR11606:SF13">
    <property type="entry name" value="GLUTAMATE DEHYDROGENASE 1, MITOCHONDRIAL"/>
    <property type="match status" value="1"/>
</dbReference>
<evidence type="ECO:0000313" key="10">
    <source>
        <dbReference type="Proteomes" id="UP000178235"/>
    </source>
</evidence>
<dbReference type="InterPro" id="IPR006095">
    <property type="entry name" value="Glu/Leu/Phe/Val/Trp_DH"/>
</dbReference>
<comment type="caution">
    <text evidence="9">The sequence shown here is derived from an EMBL/GenBank/DDBJ whole genome shotgun (WGS) entry which is preliminary data.</text>
</comment>
<feature type="active site" description="Proton donor" evidence="4">
    <location>
        <position position="106"/>
    </location>
</feature>
<dbReference type="InterPro" id="IPR014362">
    <property type="entry name" value="Glu_DH"/>
</dbReference>
<proteinExistence type="inferred from homology"/>
<evidence type="ECO:0000259" key="8">
    <source>
        <dbReference type="SMART" id="SM00839"/>
    </source>
</evidence>
<dbReference type="CDD" id="cd01076">
    <property type="entry name" value="NAD_bind_1_Glu_DH"/>
    <property type="match status" value="1"/>
</dbReference>
<dbReference type="GO" id="GO:0004352">
    <property type="term" value="F:glutamate dehydrogenase (NAD+) activity"/>
    <property type="evidence" value="ECO:0007669"/>
    <property type="project" value="TreeGrafter"/>
</dbReference>
<dbReference type="Gene3D" id="3.40.50.720">
    <property type="entry name" value="NAD(P)-binding Rossmann-like Domain"/>
    <property type="match status" value="1"/>
</dbReference>
<dbReference type="SUPFAM" id="SSF51735">
    <property type="entry name" value="NAD(P)-binding Rossmann-fold domains"/>
    <property type="match status" value="1"/>
</dbReference>
<dbReference type="Proteomes" id="UP000178235">
    <property type="component" value="Unassembled WGS sequence"/>
</dbReference>
<name>A0A1F6VFK7_9BACT</name>
<dbReference type="InterPro" id="IPR006097">
    <property type="entry name" value="Glu/Leu/Phe/Val/Trp_DH_dimer"/>
</dbReference>
<dbReference type="PANTHER" id="PTHR11606">
    <property type="entry name" value="GLUTAMATE DEHYDROGENASE"/>
    <property type="match status" value="1"/>
</dbReference>
<comment type="similarity">
    <text evidence="1 3 7">Belongs to the Glu/Leu/Phe/Val dehydrogenases family.</text>
</comment>
<dbReference type="SMART" id="SM00839">
    <property type="entry name" value="ELFV_dehydrog"/>
    <property type="match status" value="1"/>
</dbReference>
<dbReference type="Pfam" id="PF02812">
    <property type="entry name" value="ELFV_dehydrog_N"/>
    <property type="match status" value="1"/>
</dbReference>
<dbReference type="InterPro" id="IPR036291">
    <property type="entry name" value="NAD(P)-bd_dom_sf"/>
</dbReference>
<evidence type="ECO:0000256" key="3">
    <source>
        <dbReference type="PIRNR" id="PIRNR000185"/>
    </source>
</evidence>
<feature type="binding site" evidence="5">
    <location>
        <position position="70"/>
    </location>
    <ligand>
        <name>substrate</name>
    </ligand>
</feature>
<keyword evidence="2 3" id="KW-0560">Oxidoreductase</keyword>
<feature type="site" description="Important for catalysis" evidence="6">
    <location>
        <position position="146"/>
    </location>
</feature>
<evidence type="ECO:0000256" key="4">
    <source>
        <dbReference type="PIRSR" id="PIRSR000185-1"/>
    </source>
</evidence>
<keyword evidence="5" id="KW-0520">NAD</keyword>
<dbReference type="GO" id="GO:0000166">
    <property type="term" value="F:nucleotide binding"/>
    <property type="evidence" value="ECO:0007669"/>
    <property type="project" value="UniProtKB-KW"/>
</dbReference>
<dbReference type="Pfam" id="PF00208">
    <property type="entry name" value="ELFV_dehydrog"/>
    <property type="match status" value="1"/>
</dbReference>